<evidence type="ECO:0000256" key="1">
    <source>
        <dbReference type="ARBA" id="ARBA00004651"/>
    </source>
</evidence>
<proteinExistence type="predicted"/>
<feature type="transmembrane region" description="Helical" evidence="6">
    <location>
        <begin position="35"/>
        <end position="55"/>
    </location>
</feature>
<feature type="transmembrane region" description="Helical" evidence="6">
    <location>
        <begin position="198"/>
        <end position="217"/>
    </location>
</feature>
<comment type="caution">
    <text evidence="7">The sequence shown here is derived from an EMBL/GenBank/DDBJ whole genome shotgun (WGS) entry which is preliminary data.</text>
</comment>
<keyword evidence="5 6" id="KW-0472">Membrane</keyword>
<feature type="transmembrane region" description="Helical" evidence="6">
    <location>
        <begin position="159"/>
        <end position="178"/>
    </location>
</feature>
<dbReference type="InterPro" id="IPR050833">
    <property type="entry name" value="Poly_Biosynth_Transport"/>
</dbReference>
<evidence type="ECO:0000256" key="2">
    <source>
        <dbReference type="ARBA" id="ARBA00022475"/>
    </source>
</evidence>
<evidence type="ECO:0000256" key="5">
    <source>
        <dbReference type="ARBA" id="ARBA00023136"/>
    </source>
</evidence>
<gene>
    <name evidence="7" type="ORF">ENP94_04780</name>
    <name evidence="8" type="ORF">ENS16_06215</name>
</gene>
<dbReference type="PANTHER" id="PTHR30250:SF11">
    <property type="entry name" value="O-ANTIGEN TRANSPORTER-RELATED"/>
    <property type="match status" value="1"/>
</dbReference>
<feature type="transmembrane region" description="Helical" evidence="6">
    <location>
        <begin position="430"/>
        <end position="448"/>
    </location>
</feature>
<feature type="transmembrane region" description="Helical" evidence="6">
    <location>
        <begin position="133"/>
        <end position="153"/>
    </location>
</feature>
<sequence>MSIADIANKVLMFFFYVLAARHLGVERYGTLSFGFAYATMFSALTDLGLGAVAAREIARNQRSVDELVSNAMAMKLVIAFLVMILIGVSVNILGYPQENRTIVYICSLFVLETAFVAYFCNIFQGFQRMEFTALIRVIQGLILLTGVLILSRFPPVSAHYAWLYAGAGLVATVTGLVILMRKFIPISLSFNFKKWRELLREGLPIGVSVIFVLFYYWNGSTLLAKLAGDKAVGVYNAAFRLVAGLNFLGISFSSALYPVFSSTFLTDTARLKQLLTRALRWIIVMLLPVAILGMILAEQLIIFIYGTNYQSAGLVLRILVWWAFVTGFTSVFSNYFMATQRARWMTVQTASALVINVLFNLILIRRLGPTGTAIAIVAAEFTSGFFYLVIWQILDRYRAGLSLVGKSLLRVVISLFPAGAAAAVVARVHILLGLSTGLCIYIILLFVFREIRGADLEIFKSFFNRLR</sequence>
<dbReference type="EMBL" id="DSTU01000008">
    <property type="protein sequence ID" value="HFJ54266.1"/>
    <property type="molecule type" value="Genomic_DNA"/>
</dbReference>
<comment type="subcellular location">
    <subcellularLocation>
        <location evidence="1">Cell membrane</location>
        <topology evidence="1">Multi-pass membrane protein</topology>
    </subcellularLocation>
</comment>
<evidence type="ECO:0000256" key="3">
    <source>
        <dbReference type="ARBA" id="ARBA00022692"/>
    </source>
</evidence>
<dbReference type="PANTHER" id="PTHR30250">
    <property type="entry name" value="PST FAMILY PREDICTED COLANIC ACID TRANSPORTER"/>
    <property type="match status" value="1"/>
</dbReference>
<feature type="transmembrane region" description="Helical" evidence="6">
    <location>
        <begin position="237"/>
        <end position="260"/>
    </location>
</feature>
<evidence type="ECO:0000313" key="7">
    <source>
        <dbReference type="EMBL" id="HEA87311.1"/>
    </source>
</evidence>
<dbReference type="Pfam" id="PF01943">
    <property type="entry name" value="Polysacc_synt"/>
    <property type="match status" value="1"/>
</dbReference>
<evidence type="ECO:0000256" key="4">
    <source>
        <dbReference type="ARBA" id="ARBA00022989"/>
    </source>
</evidence>
<feature type="transmembrane region" description="Helical" evidence="6">
    <location>
        <begin position="370"/>
        <end position="391"/>
    </location>
</feature>
<protein>
    <submittedName>
        <fullName evidence="7">Flippase</fullName>
    </submittedName>
</protein>
<dbReference type="CDD" id="cd13128">
    <property type="entry name" value="MATE_Wzx_like"/>
    <property type="match status" value="1"/>
</dbReference>
<feature type="transmembrane region" description="Helical" evidence="6">
    <location>
        <begin position="281"/>
        <end position="306"/>
    </location>
</feature>
<evidence type="ECO:0000256" key="6">
    <source>
        <dbReference type="SAM" id="Phobius"/>
    </source>
</evidence>
<feature type="transmembrane region" description="Helical" evidence="6">
    <location>
        <begin position="318"/>
        <end position="337"/>
    </location>
</feature>
<keyword evidence="4 6" id="KW-1133">Transmembrane helix</keyword>
<feature type="transmembrane region" description="Helical" evidence="6">
    <location>
        <begin position="101"/>
        <end position="121"/>
    </location>
</feature>
<dbReference type="AlphaFoldDB" id="A0A7C1T1D9"/>
<feature type="transmembrane region" description="Helical" evidence="6">
    <location>
        <begin position="403"/>
        <end position="424"/>
    </location>
</feature>
<feature type="transmembrane region" description="Helical" evidence="6">
    <location>
        <begin position="76"/>
        <end position="95"/>
    </location>
</feature>
<organism evidence="7">
    <name type="scientific">candidate division WOR-3 bacterium</name>
    <dbReference type="NCBI Taxonomy" id="2052148"/>
    <lineage>
        <taxon>Bacteria</taxon>
        <taxon>Bacteria division WOR-3</taxon>
    </lineage>
</organism>
<reference evidence="7" key="1">
    <citation type="journal article" date="2020" name="mSystems">
        <title>Genome- and Community-Level Interaction Insights into Carbon Utilization and Element Cycling Functions of Hydrothermarchaeota in Hydrothermal Sediment.</title>
        <authorList>
            <person name="Zhou Z."/>
            <person name="Liu Y."/>
            <person name="Xu W."/>
            <person name="Pan J."/>
            <person name="Luo Z.H."/>
            <person name="Li M."/>
        </authorList>
    </citation>
    <scope>NUCLEOTIDE SEQUENCE [LARGE SCALE GENOMIC DNA]</scope>
    <source>
        <strain evidence="7">SpSt-265</strain>
        <strain evidence="8">SpSt-465</strain>
    </source>
</reference>
<dbReference type="EMBL" id="DSLG01000005">
    <property type="protein sequence ID" value="HEA87311.1"/>
    <property type="molecule type" value="Genomic_DNA"/>
</dbReference>
<dbReference type="GO" id="GO:0005886">
    <property type="term" value="C:plasma membrane"/>
    <property type="evidence" value="ECO:0007669"/>
    <property type="project" value="UniProtKB-SubCell"/>
</dbReference>
<feature type="transmembrane region" description="Helical" evidence="6">
    <location>
        <begin position="344"/>
        <end position="364"/>
    </location>
</feature>
<name>A0A7C1T1D9_UNCW3</name>
<keyword evidence="2" id="KW-1003">Cell membrane</keyword>
<evidence type="ECO:0000313" key="8">
    <source>
        <dbReference type="EMBL" id="HFJ54266.1"/>
    </source>
</evidence>
<keyword evidence="3 6" id="KW-0812">Transmembrane</keyword>
<dbReference type="InterPro" id="IPR002797">
    <property type="entry name" value="Polysacc_synth"/>
</dbReference>
<accession>A0A7C1T1D9</accession>